<dbReference type="InterPro" id="IPR000120">
    <property type="entry name" value="Amidase"/>
</dbReference>
<dbReference type="Pfam" id="PF01425">
    <property type="entry name" value="Amidase"/>
    <property type="match status" value="1"/>
</dbReference>
<dbReference type="RefSeq" id="WP_015505311.1">
    <property type="nucleotide sequence ID" value="NZ_CAYARL010000004.1"/>
</dbReference>
<accession>A0A3G3II44</accession>
<evidence type="ECO:0000313" key="2">
    <source>
        <dbReference type="EMBL" id="AYQ55537.1"/>
    </source>
</evidence>
<feature type="domain" description="Amidase" evidence="1">
    <location>
        <begin position="36"/>
        <end position="422"/>
    </location>
</feature>
<gene>
    <name evidence="2" type="ORF">BKD89_06990</name>
</gene>
<dbReference type="EMBL" id="CP017686">
    <property type="protein sequence ID" value="AYQ55537.1"/>
    <property type="molecule type" value="Genomic_DNA"/>
</dbReference>
<dbReference type="PANTHER" id="PTHR11895">
    <property type="entry name" value="TRANSAMIDASE"/>
    <property type="match status" value="1"/>
</dbReference>
<organism evidence="2 3">
    <name type="scientific">Methanomethylophilus alvi</name>
    <dbReference type="NCBI Taxonomy" id="1291540"/>
    <lineage>
        <taxon>Archaea</taxon>
        <taxon>Methanobacteriati</taxon>
        <taxon>Thermoplasmatota</taxon>
        <taxon>Thermoplasmata</taxon>
        <taxon>Methanomassiliicoccales</taxon>
        <taxon>Methanomethylophilaceae</taxon>
        <taxon>Methanomethylophilus</taxon>
    </lineage>
</organism>
<evidence type="ECO:0000259" key="1">
    <source>
        <dbReference type="Pfam" id="PF01425"/>
    </source>
</evidence>
<dbReference type="InterPro" id="IPR023631">
    <property type="entry name" value="Amidase_dom"/>
</dbReference>
<dbReference type="GeneID" id="41322196"/>
<dbReference type="InterPro" id="IPR036928">
    <property type="entry name" value="AS_sf"/>
</dbReference>
<proteinExistence type="predicted"/>
<protein>
    <submittedName>
        <fullName evidence="2">tRNA amidotransferase</fullName>
    </submittedName>
</protein>
<dbReference type="Proteomes" id="UP000273278">
    <property type="component" value="Chromosome"/>
</dbReference>
<dbReference type="OMA" id="QPASYCG"/>
<name>A0A3G3II44_9ARCH</name>
<reference evidence="2 3" key="1">
    <citation type="submission" date="2016-10" db="EMBL/GenBank/DDBJ databases">
        <title>Complete genome of the TMA-utilizing, human hosted archaeon Methanomethylophilus alvus Gen. nov, sp. nov., strain Mx-05, derived from a pure culture.</title>
        <authorList>
            <person name="Brugere J.-F."/>
            <person name="Ben Hania W."/>
            <person name="Chaudhary P.P."/>
            <person name="Gaci N."/>
            <person name="Borrel G."/>
            <person name="Cao Van Tuat L."/>
            <person name="Fardeau M.-L."/>
            <person name="Harris H.M.B."/>
            <person name="O'Toole P.W."/>
            <person name="Ollivier B."/>
        </authorList>
    </citation>
    <scope>NUCLEOTIDE SEQUENCE [LARGE SCALE GENOMIC DNA]</scope>
    <source>
        <strain evidence="2 3">Mx-05</strain>
    </source>
</reference>
<dbReference type="SUPFAM" id="SSF75304">
    <property type="entry name" value="Amidase signature (AS) enzymes"/>
    <property type="match status" value="1"/>
</dbReference>
<dbReference type="GO" id="GO:0016740">
    <property type="term" value="F:transferase activity"/>
    <property type="evidence" value="ECO:0007669"/>
    <property type="project" value="UniProtKB-KW"/>
</dbReference>
<keyword evidence="2" id="KW-0808">Transferase</keyword>
<sequence>MSDKDTLSRLKEINSVYGMFHDFGGEWTDDTKFLFSAKDNLTSIGFETCAGSKILEGYRPVFDATAIAKMKAAGGKLVGKTNMDEFGFGTFSANSAFEVPKNPFDLDRSCGGSSGGSACAAAVLEDHVSLGVSTGGSVCCPASFCGTYGIVPTYGRVSRYGLIDYGNSLDKIGLLAMDPHKLSEYLPVISGRDPKDPTSCAQPDLKLEHRKMTSVAVPKEAVEGISDDVLRAFEDALERLKGMGIDVEYVDMPYLKYAMPAYYILATSEASTNLARYCGMRYGHQDGDLTLGFDEYFTSFRTEYFGDEAKRRILLGTYTRMEGFRDRYYAKALQVRLGVIDAYKTQFKDHDAVLTPTMPFVSPRFEDISAMSPVENYKADFLTVPPNLAGTPHLNCPCGYDGNGMPIGMQFVTDHWNEDQLLTMAEEWDKQFDVRHAEVKA</sequence>
<dbReference type="PANTHER" id="PTHR11895:SF7">
    <property type="entry name" value="GLUTAMYL-TRNA(GLN) AMIDOTRANSFERASE SUBUNIT A, MITOCHONDRIAL"/>
    <property type="match status" value="1"/>
</dbReference>
<evidence type="ECO:0000313" key="3">
    <source>
        <dbReference type="Proteomes" id="UP000273278"/>
    </source>
</evidence>
<dbReference type="Gene3D" id="3.90.1300.10">
    <property type="entry name" value="Amidase signature (AS) domain"/>
    <property type="match status" value="1"/>
</dbReference>
<dbReference type="AlphaFoldDB" id="A0A3G3II44"/>